<organism evidence="2 3">
    <name type="scientific">Shigella flexneri</name>
    <dbReference type="NCBI Taxonomy" id="623"/>
    <lineage>
        <taxon>Bacteria</taxon>
        <taxon>Pseudomonadati</taxon>
        <taxon>Pseudomonadota</taxon>
        <taxon>Gammaproteobacteria</taxon>
        <taxon>Enterobacterales</taxon>
        <taxon>Enterobacteriaceae</taxon>
        <taxon>Shigella</taxon>
    </lineage>
</organism>
<feature type="region of interest" description="Disordered" evidence="1">
    <location>
        <begin position="67"/>
        <end position="89"/>
    </location>
</feature>
<sequence length="364" mass="42732">MTIARDSVSGEIVHGHDLREMDDLYIRTTTFECPYDKCRIPATPCSFKEINLNQSYFRYKETHRPGCKIHDPKSKNKCNSKNNKKHNSPPALAISLLKLDVSERNYDSSGRRIIKQTRNDEKDLGGKVHPVSSSSIKPVVDYYINGDNLYEPLSIPPYGVRTYKDTFQLIIYKEGIRYNKPAIYFGKIQSNIRLEINSNRYYLTFLARKKGTKQAYKLEIDASEWDESKKSFFCSEYEKQRAEANKYYNGLKDKRKATKYLNIFFFGFPDECDSFLFKTSCFKLIYIVFLDDFDVTYNDKNYSIEKEQLIRDEINKEHLTDHQNRINLAEVAEVADFDKSEFNPSDSDRKIWTGIRKLISFFKK</sequence>
<reference evidence="3" key="1">
    <citation type="submission" date="2017-06" db="EMBL/GenBank/DDBJ databases">
        <title>WGS of SAMN07203007.</title>
        <authorList>
            <person name="Fouts D."/>
            <person name="Sutton G."/>
            <person name="Nguyen K."/>
            <person name="Thamlikitkul V."/>
        </authorList>
    </citation>
    <scope>NUCLEOTIDE SEQUENCE [LARGE SCALE GENOMIC DNA]</scope>
    <source>
        <strain evidence="3">ESBL-06065-006</strain>
    </source>
</reference>
<evidence type="ECO:0000313" key="2">
    <source>
        <dbReference type="EMBL" id="PAY91643.1"/>
    </source>
</evidence>
<protein>
    <submittedName>
        <fullName evidence="2">Uncharacterized protein</fullName>
    </submittedName>
</protein>
<evidence type="ECO:0000313" key="3">
    <source>
        <dbReference type="Proteomes" id="UP000217822"/>
    </source>
</evidence>
<name>A0A7Z1J1H0_SHIFL</name>
<dbReference type="EMBL" id="NIYV01000030">
    <property type="protein sequence ID" value="PAY91643.1"/>
    <property type="molecule type" value="Genomic_DNA"/>
</dbReference>
<proteinExistence type="predicted"/>
<dbReference type="AlphaFoldDB" id="A0A7Z1J1H0"/>
<gene>
    <name evidence="2" type="ORF">CEG97_05260</name>
</gene>
<feature type="compositionally biased region" description="Basic residues" evidence="1">
    <location>
        <begin position="75"/>
        <end position="87"/>
    </location>
</feature>
<dbReference type="Proteomes" id="UP000217822">
    <property type="component" value="Unassembled WGS sequence"/>
</dbReference>
<evidence type="ECO:0000256" key="1">
    <source>
        <dbReference type="SAM" id="MobiDB-lite"/>
    </source>
</evidence>
<accession>A0A7Z1J1H0</accession>
<comment type="caution">
    <text evidence="2">The sequence shown here is derived from an EMBL/GenBank/DDBJ whole genome shotgun (WGS) entry which is preliminary data.</text>
</comment>
<dbReference type="RefSeq" id="WP_050015839.1">
    <property type="nucleotide sequence ID" value="NZ_NIYV01000030.1"/>
</dbReference>